<gene>
    <name evidence="2" type="ORF">Poly59_61530</name>
</gene>
<feature type="signal peptide" evidence="1">
    <location>
        <begin position="1"/>
        <end position="19"/>
    </location>
</feature>
<comment type="caution">
    <text evidence="2">The sequence shown here is derived from an EMBL/GenBank/DDBJ whole genome shotgun (WGS) entry which is preliminary data.</text>
</comment>
<dbReference type="Proteomes" id="UP000317977">
    <property type="component" value="Unassembled WGS sequence"/>
</dbReference>
<feature type="chain" id="PRO_5022725357" evidence="1">
    <location>
        <begin position="20"/>
        <end position="173"/>
    </location>
</feature>
<keyword evidence="1" id="KW-0732">Signal</keyword>
<proteinExistence type="predicted"/>
<reference evidence="2 3" key="1">
    <citation type="submission" date="2019-02" db="EMBL/GenBank/DDBJ databases">
        <title>Deep-cultivation of Planctomycetes and their phenomic and genomic characterization uncovers novel biology.</title>
        <authorList>
            <person name="Wiegand S."/>
            <person name="Jogler M."/>
            <person name="Boedeker C."/>
            <person name="Pinto D."/>
            <person name="Vollmers J."/>
            <person name="Rivas-Marin E."/>
            <person name="Kohn T."/>
            <person name="Peeters S.H."/>
            <person name="Heuer A."/>
            <person name="Rast P."/>
            <person name="Oberbeckmann S."/>
            <person name="Bunk B."/>
            <person name="Jeske O."/>
            <person name="Meyerdierks A."/>
            <person name="Storesund J.E."/>
            <person name="Kallscheuer N."/>
            <person name="Luecker S."/>
            <person name="Lage O.M."/>
            <person name="Pohl T."/>
            <person name="Merkel B.J."/>
            <person name="Hornburger P."/>
            <person name="Mueller R.-W."/>
            <person name="Bruemmer F."/>
            <person name="Labrenz M."/>
            <person name="Spormann A.M."/>
            <person name="Op Den Camp H."/>
            <person name="Overmann J."/>
            <person name="Amann R."/>
            <person name="Jetten M.S.M."/>
            <person name="Mascher T."/>
            <person name="Medema M.H."/>
            <person name="Devos D.P."/>
            <person name="Kaster A.-K."/>
            <person name="Ovreas L."/>
            <person name="Rohde M."/>
            <person name="Galperin M.Y."/>
            <person name="Jogler C."/>
        </authorList>
    </citation>
    <scope>NUCLEOTIDE SEQUENCE [LARGE SCALE GENOMIC DNA]</scope>
    <source>
        <strain evidence="2 3">Poly59</strain>
    </source>
</reference>
<accession>A0A5C6E9R0</accession>
<dbReference type="AlphaFoldDB" id="A0A5C6E9R0"/>
<sequence precursor="true">MMRLLTLALLTTFASLAFAGGRSDRVTIHLLDPRGAIDGDHTMPTEWKGGKTDVLGSRVLNISEAKALRTLLTKELADDDNVPFCGHSPAYAVTILPDGGTATTVTLCGTCGTWAKRGELRALHGKAALKMLDDLLPLPDVFQTLDGKPAKILDPFDDSPRVPFRFLAVPDGG</sequence>
<evidence type="ECO:0000313" key="2">
    <source>
        <dbReference type="EMBL" id="TWU44481.1"/>
    </source>
</evidence>
<protein>
    <submittedName>
        <fullName evidence="2">Uncharacterized protein</fullName>
    </submittedName>
</protein>
<organism evidence="2 3">
    <name type="scientific">Rubripirellula reticaptiva</name>
    <dbReference type="NCBI Taxonomy" id="2528013"/>
    <lineage>
        <taxon>Bacteria</taxon>
        <taxon>Pseudomonadati</taxon>
        <taxon>Planctomycetota</taxon>
        <taxon>Planctomycetia</taxon>
        <taxon>Pirellulales</taxon>
        <taxon>Pirellulaceae</taxon>
        <taxon>Rubripirellula</taxon>
    </lineage>
</organism>
<evidence type="ECO:0000313" key="3">
    <source>
        <dbReference type="Proteomes" id="UP000317977"/>
    </source>
</evidence>
<dbReference type="EMBL" id="SJPX01000010">
    <property type="protein sequence ID" value="TWU44481.1"/>
    <property type="molecule type" value="Genomic_DNA"/>
</dbReference>
<keyword evidence="3" id="KW-1185">Reference proteome</keyword>
<evidence type="ECO:0000256" key="1">
    <source>
        <dbReference type="SAM" id="SignalP"/>
    </source>
</evidence>
<dbReference type="OrthoDB" id="279104at2"/>
<name>A0A5C6E9R0_9BACT</name>